<dbReference type="GO" id="GO:0005524">
    <property type="term" value="F:ATP binding"/>
    <property type="evidence" value="ECO:0007669"/>
    <property type="project" value="UniProtKB-KW"/>
</dbReference>
<name>A0A397UJY2_9GLOM</name>
<dbReference type="AlphaFoldDB" id="A0A397UJY2"/>
<dbReference type="SUPFAM" id="SSF56112">
    <property type="entry name" value="Protein kinase-like (PK-like)"/>
    <property type="match status" value="1"/>
</dbReference>
<evidence type="ECO:0000256" key="2">
    <source>
        <dbReference type="ARBA" id="ARBA00022840"/>
    </source>
</evidence>
<proteinExistence type="predicted"/>
<keyword evidence="5" id="KW-1185">Reference proteome</keyword>
<dbReference type="PANTHER" id="PTHR44329">
    <property type="entry name" value="SERINE/THREONINE-PROTEIN KINASE TNNI3K-RELATED"/>
    <property type="match status" value="1"/>
</dbReference>
<dbReference type="PROSITE" id="PS50011">
    <property type="entry name" value="PROTEIN_KINASE_DOM"/>
    <property type="match status" value="1"/>
</dbReference>
<protein>
    <submittedName>
        <fullName evidence="4">Kinase-like domain-containing protein</fullName>
    </submittedName>
</protein>
<dbReference type="GO" id="GO:0004674">
    <property type="term" value="F:protein serine/threonine kinase activity"/>
    <property type="evidence" value="ECO:0007669"/>
    <property type="project" value="TreeGrafter"/>
</dbReference>
<keyword evidence="4" id="KW-0808">Transferase</keyword>
<evidence type="ECO:0000313" key="5">
    <source>
        <dbReference type="Proteomes" id="UP000266673"/>
    </source>
</evidence>
<keyword evidence="2" id="KW-0067">ATP-binding</keyword>
<evidence type="ECO:0000313" key="4">
    <source>
        <dbReference type="EMBL" id="RIB07653.1"/>
    </source>
</evidence>
<dbReference type="OrthoDB" id="2414060at2759"/>
<reference evidence="4 5" key="1">
    <citation type="submission" date="2018-06" db="EMBL/GenBank/DDBJ databases">
        <title>Comparative genomics reveals the genomic features of Rhizophagus irregularis, R. cerebriforme, R. diaphanum and Gigaspora rosea, and their symbiotic lifestyle signature.</title>
        <authorList>
            <person name="Morin E."/>
            <person name="San Clemente H."/>
            <person name="Chen E.C.H."/>
            <person name="De La Providencia I."/>
            <person name="Hainaut M."/>
            <person name="Kuo A."/>
            <person name="Kohler A."/>
            <person name="Murat C."/>
            <person name="Tang N."/>
            <person name="Roy S."/>
            <person name="Loubradou J."/>
            <person name="Henrissat B."/>
            <person name="Grigoriev I.V."/>
            <person name="Corradi N."/>
            <person name="Roux C."/>
            <person name="Martin F.M."/>
        </authorList>
    </citation>
    <scope>NUCLEOTIDE SEQUENCE [LARGE SCALE GENOMIC DNA]</scope>
    <source>
        <strain evidence="4 5">DAOM 194757</strain>
    </source>
</reference>
<dbReference type="PANTHER" id="PTHR44329:SF298">
    <property type="entry name" value="MIXED LINEAGE KINASE DOMAIN-LIKE PROTEIN"/>
    <property type="match status" value="1"/>
</dbReference>
<dbReference type="Pfam" id="PF07714">
    <property type="entry name" value="PK_Tyr_Ser-Thr"/>
    <property type="match status" value="1"/>
</dbReference>
<dbReference type="InterPro" id="IPR051681">
    <property type="entry name" value="Ser/Thr_Kinases-Pseudokinases"/>
</dbReference>
<dbReference type="STRING" id="44941.A0A397UJY2"/>
<dbReference type="InterPro" id="IPR011009">
    <property type="entry name" value="Kinase-like_dom_sf"/>
</dbReference>
<dbReference type="InterPro" id="IPR001245">
    <property type="entry name" value="Ser-Thr/Tyr_kinase_cat_dom"/>
</dbReference>
<gene>
    <name evidence="4" type="ORF">C2G38_2213831</name>
</gene>
<sequence>MLSSFVQSPDQYPKINNSVINNLKSNEINDKKDCINESENITEKNLVSPTQNVNLQTSNNTTSNLKNTPNKNYDYIHYCNKCGRQKLHDEWCEKCDREIFKFNFPNWTSGNEVIDNFIQETQLSATTKFNFLEWIPFSSLTDIKPIGKGGFGEVFSAKWIDGPRTKWNAEKEVWERYSNVNVALKSLLELKEKDFTSELFKELKSHLMSNDQVVGRFNILRTYGMTHDPTSNVYMIVMTLADDGDLSAYMKKHSSTLTFVKRLDILYDMATGLCQIHRSGLMHRDLHSGNVMYQRLKRRDPGRAEEYRFVIGDLGQATPPKKDNGNQVFGILPYIAPEVLYGKPYTQAADVYSFGILMWEILTGLKAFGDVIHDPSLMLNIAFSEVRPDIPMSTPKLYADLMKRCWSGNAEKRPDAHEIYSTIGTWLNQCLYVPNSKIAEEFKRGDELLKTPHLQTLHPNNFRYSTYHDTKALRMKLEELNEKTSAVIDNKNSSNFEIPDSIENSLAFEIPDSICNEDSSAFEIPDSIDNAD</sequence>
<dbReference type="EMBL" id="QKWP01001623">
    <property type="protein sequence ID" value="RIB07653.1"/>
    <property type="molecule type" value="Genomic_DNA"/>
</dbReference>
<dbReference type="Gene3D" id="1.10.510.10">
    <property type="entry name" value="Transferase(Phosphotransferase) domain 1"/>
    <property type="match status" value="1"/>
</dbReference>
<evidence type="ECO:0000256" key="1">
    <source>
        <dbReference type="ARBA" id="ARBA00022741"/>
    </source>
</evidence>
<feature type="domain" description="Protein kinase" evidence="3">
    <location>
        <begin position="140"/>
        <end position="427"/>
    </location>
</feature>
<comment type="caution">
    <text evidence="4">The sequence shown here is derived from an EMBL/GenBank/DDBJ whole genome shotgun (WGS) entry which is preliminary data.</text>
</comment>
<dbReference type="InterPro" id="IPR000719">
    <property type="entry name" value="Prot_kinase_dom"/>
</dbReference>
<keyword evidence="1" id="KW-0547">Nucleotide-binding</keyword>
<keyword evidence="4" id="KW-0418">Kinase</keyword>
<organism evidence="4 5">
    <name type="scientific">Gigaspora rosea</name>
    <dbReference type="NCBI Taxonomy" id="44941"/>
    <lineage>
        <taxon>Eukaryota</taxon>
        <taxon>Fungi</taxon>
        <taxon>Fungi incertae sedis</taxon>
        <taxon>Mucoromycota</taxon>
        <taxon>Glomeromycotina</taxon>
        <taxon>Glomeromycetes</taxon>
        <taxon>Diversisporales</taxon>
        <taxon>Gigasporaceae</taxon>
        <taxon>Gigaspora</taxon>
    </lineage>
</organism>
<dbReference type="Proteomes" id="UP000266673">
    <property type="component" value="Unassembled WGS sequence"/>
</dbReference>
<accession>A0A397UJY2</accession>
<evidence type="ECO:0000259" key="3">
    <source>
        <dbReference type="PROSITE" id="PS50011"/>
    </source>
</evidence>